<dbReference type="InterPro" id="IPR015422">
    <property type="entry name" value="PyrdxlP-dep_Trfase_small"/>
</dbReference>
<dbReference type="GeneID" id="43598968"/>
<evidence type="ECO:0000313" key="4">
    <source>
        <dbReference type="Proteomes" id="UP000254866"/>
    </source>
</evidence>
<dbReference type="EMBL" id="NPIC01000004">
    <property type="protein sequence ID" value="RDL36767.1"/>
    <property type="molecule type" value="Genomic_DNA"/>
</dbReference>
<proteinExistence type="predicted"/>
<dbReference type="PANTHER" id="PTHR14237:SF80">
    <property type="entry name" value="MOLYBDENUM COFACTOR SULFURASE"/>
    <property type="match status" value="1"/>
</dbReference>
<dbReference type="RefSeq" id="XP_031869423.1">
    <property type="nucleotide sequence ID" value="XM_032014742.1"/>
</dbReference>
<dbReference type="OrthoDB" id="10264306at2759"/>
<evidence type="ECO:0000313" key="3">
    <source>
        <dbReference type="EMBL" id="RDL36767.1"/>
    </source>
</evidence>
<evidence type="ECO:0000256" key="1">
    <source>
        <dbReference type="SAM" id="MobiDB-lite"/>
    </source>
</evidence>
<dbReference type="GO" id="GO:0043545">
    <property type="term" value="P:molybdopterin cofactor metabolic process"/>
    <property type="evidence" value="ECO:0007669"/>
    <property type="project" value="TreeGrafter"/>
</dbReference>
<dbReference type="PANTHER" id="PTHR14237">
    <property type="entry name" value="MOLYBDOPTERIN COFACTOR SULFURASE MOSC"/>
    <property type="match status" value="1"/>
</dbReference>
<dbReference type="AlphaFoldDB" id="A0A370TMM2"/>
<dbReference type="Gene3D" id="3.40.640.10">
    <property type="entry name" value="Type I PLP-dependent aspartate aminotransferase-like (Major domain)"/>
    <property type="match status" value="1"/>
</dbReference>
<protein>
    <recommendedName>
        <fullName evidence="2">Aminotransferase class V domain-containing protein</fullName>
    </recommendedName>
</protein>
<dbReference type="STRING" id="2656787.A0A370TMM2"/>
<dbReference type="GO" id="GO:0008265">
    <property type="term" value="F:molybdenum cofactor sulfurtransferase activity"/>
    <property type="evidence" value="ECO:0007669"/>
    <property type="project" value="TreeGrafter"/>
</dbReference>
<dbReference type="InterPro" id="IPR000192">
    <property type="entry name" value="Aminotrans_V_dom"/>
</dbReference>
<feature type="domain" description="Aminotransferase class V" evidence="2">
    <location>
        <begin position="22"/>
        <end position="105"/>
    </location>
</feature>
<evidence type="ECO:0000259" key="2">
    <source>
        <dbReference type="Pfam" id="PF00266"/>
    </source>
</evidence>
<dbReference type="InterPro" id="IPR015424">
    <property type="entry name" value="PyrdxlP-dep_Trfase"/>
</dbReference>
<accession>A0A370TMM2</accession>
<feature type="domain" description="Aminotransferase class V" evidence="2">
    <location>
        <begin position="172"/>
        <end position="461"/>
    </location>
</feature>
<keyword evidence="4" id="KW-1185">Reference proteome</keyword>
<feature type="region of interest" description="Disordered" evidence="1">
    <location>
        <begin position="499"/>
        <end position="518"/>
    </location>
</feature>
<name>A0A370TMM2_9HELO</name>
<feature type="compositionally biased region" description="Polar residues" evidence="1">
    <location>
        <begin position="502"/>
        <end position="518"/>
    </location>
</feature>
<dbReference type="Pfam" id="PF00266">
    <property type="entry name" value="Aminotran_5"/>
    <property type="match status" value="2"/>
</dbReference>
<dbReference type="Proteomes" id="UP000254866">
    <property type="component" value="Unassembled WGS sequence"/>
</dbReference>
<comment type="caution">
    <text evidence="3">The sequence shown here is derived from an EMBL/GenBank/DDBJ whole genome shotgun (WGS) entry which is preliminary data.</text>
</comment>
<dbReference type="Gene3D" id="3.90.1150.10">
    <property type="entry name" value="Aspartate Aminotransferase, domain 1"/>
    <property type="match status" value="1"/>
</dbReference>
<organism evidence="3 4">
    <name type="scientific">Venustampulla echinocandica</name>
    <dbReference type="NCBI Taxonomy" id="2656787"/>
    <lineage>
        <taxon>Eukaryota</taxon>
        <taxon>Fungi</taxon>
        <taxon>Dikarya</taxon>
        <taxon>Ascomycota</taxon>
        <taxon>Pezizomycotina</taxon>
        <taxon>Leotiomycetes</taxon>
        <taxon>Helotiales</taxon>
        <taxon>Pleuroascaceae</taxon>
        <taxon>Venustampulla</taxon>
    </lineage>
</organism>
<dbReference type="SUPFAM" id="SSF53383">
    <property type="entry name" value="PLP-dependent transferases"/>
    <property type="match status" value="1"/>
</dbReference>
<dbReference type="InterPro" id="IPR015421">
    <property type="entry name" value="PyrdxlP-dep_Trfase_major"/>
</dbReference>
<sequence length="611" mass="67050">MSYNKGVENFRDTEYPMMQGQIYLDHGGSTIYAKSLIDQFSKKMMSNLYGNPHSGSDPAHLSGQAVDQVREATLRFFGADPEHFDLVFTANATAAIKCVADNFRDLALASSPSGTFWYGYHKDAHTSLVGVRELTSGTHHCFASDGEVEDWLNGHLPPSLLCSGAGLPGLFAYPGQSNMTGRRLPLSWTAKLRQSSKPSHQNTYSLLDAAALATTTQIDLSDANAAPDFTAVSFYKIFGFPDLGALIVRRKSGHILSWRKYFGGGTVNMLTVLHETTVQRKDTTIHDALEDGTLPFHSIIALGCAMQVHQQLYGSMSRISQHTSFLFQRLYAGMVGLRHFNGRPVCVPYNESSARCSFADPRTQGATIAFNIVDADGYYVGPSVVEYLANEKGIYLRSGGLCNAGGIASYLKVEPWQFKRAWSSGYRCGAAGPLEIINGKPTGVVRASLGAMSTIEDVDTFVDFLLVTFVEVLGHQAKPPQELVTRGVYHDGEDSLRKDSGFASSIDGNPMGMSTSQQDPAEFCIERGPVRPRVRLTKSFSNRVGDFDADKAGLPPQIFRRETENSARISAAQALANEKVNMDQGHRLRRQESRISLKFWKGPKSIFSTDR</sequence>
<reference evidence="3 4" key="1">
    <citation type="journal article" date="2018" name="IMA Fungus">
        <title>IMA Genome-F 9: Draft genome sequence of Annulohypoxylon stygium, Aspergillus mulundensis, Berkeleyomyces basicola (syn. Thielaviopsis basicola), Ceratocystis smalleyi, two Cercospora beticola strains, Coleophoma cylindrospora, Fusarium fracticaudum, Phialophora cf. hyalina, and Morchella septimelata.</title>
        <authorList>
            <person name="Wingfield B.D."/>
            <person name="Bills G.F."/>
            <person name="Dong Y."/>
            <person name="Huang W."/>
            <person name="Nel W.J."/>
            <person name="Swalarsk-Parry B.S."/>
            <person name="Vaghefi N."/>
            <person name="Wilken P.M."/>
            <person name="An Z."/>
            <person name="de Beer Z.W."/>
            <person name="De Vos L."/>
            <person name="Chen L."/>
            <person name="Duong T.A."/>
            <person name="Gao Y."/>
            <person name="Hammerbacher A."/>
            <person name="Kikkert J.R."/>
            <person name="Li Y."/>
            <person name="Li H."/>
            <person name="Li K."/>
            <person name="Li Q."/>
            <person name="Liu X."/>
            <person name="Ma X."/>
            <person name="Naidoo K."/>
            <person name="Pethybridge S.J."/>
            <person name="Sun J."/>
            <person name="Steenkamp E.T."/>
            <person name="van der Nest M.A."/>
            <person name="van Wyk S."/>
            <person name="Wingfield M.J."/>
            <person name="Xiong C."/>
            <person name="Yue Q."/>
            <person name="Zhang X."/>
        </authorList>
    </citation>
    <scope>NUCLEOTIDE SEQUENCE [LARGE SCALE GENOMIC DNA]</scope>
    <source>
        <strain evidence="3 4">BP 5553</strain>
    </source>
</reference>
<gene>
    <name evidence="3" type="ORF">BP5553_06119</name>
</gene>